<dbReference type="EMBL" id="CM047737">
    <property type="protein sequence ID" value="KAJ0047934.1"/>
    <property type="molecule type" value="Genomic_DNA"/>
</dbReference>
<evidence type="ECO:0000313" key="1">
    <source>
        <dbReference type="EMBL" id="KAJ0047934.1"/>
    </source>
</evidence>
<keyword evidence="2" id="KW-1185">Reference proteome</keyword>
<comment type="caution">
    <text evidence="1">The sequence shown here is derived from an EMBL/GenBank/DDBJ whole genome shotgun (WGS) entry which is preliminary data.</text>
</comment>
<gene>
    <name evidence="1" type="ORF">Pint_15510</name>
</gene>
<sequence length="574" mass="63586">MRNPNSWTYKDKLVAELSGHGFVDEDADYESDDSLLKAFQPKRKPTRVGINNRSFADQVDLISEIDQKIKEHFHNLLHAVESLSARATQLESRMLQVENFVDYLKESIAYSHGRTDGKLREAENILREVQGCIKDLRDKQEIAEAQVQLAKLQLPKSDTQSKKRGTTAQTVSNQEASSFVPQQSHQLLPNQVAYSQQHASLPSNISQNLHNQSPQQSPVATAPQLLNQIPQNVVPSISQPQSYNPSTVLTQETTHQNYHMPFMQQSQPPPSTLYQSSQSTPPASAHQQYLVTSSQQSQTPAPGLYQPNQSTPPTTTHQQYFVTSTQQSQLPSPALHQPYQPTPQLPTISQSTQPAQFSTISQSVKLPQLPTPSQSAQPPQLHSPVNPVYYQAHLPLSHQPEEVPYLSSQSIQKSSQPPGGFPPTEQFYVGSTQQIPDHSTSRHYLELPFGYSKPPEQSNTNNLFPYNEPYFGSSSSNMKPFQRASSPSFPGSGSSSSQLPTAKILPHALPTASILDSGSASSGNTNSVQVDDVVEKVVAMGFRRDLVRATVRNLTENRQSVDLNVVLDKLMNSR</sequence>
<protein>
    <submittedName>
        <fullName evidence="1">Uncharacterized protein</fullName>
    </submittedName>
</protein>
<evidence type="ECO:0000313" key="2">
    <source>
        <dbReference type="Proteomes" id="UP001163603"/>
    </source>
</evidence>
<reference evidence="2" key="1">
    <citation type="journal article" date="2023" name="G3 (Bethesda)">
        <title>Genome assembly and association tests identify interacting loci associated with vigor, precocity, and sex in interspecific pistachio rootstocks.</title>
        <authorList>
            <person name="Palmer W."/>
            <person name="Jacygrad E."/>
            <person name="Sagayaradj S."/>
            <person name="Cavanaugh K."/>
            <person name="Han R."/>
            <person name="Bertier L."/>
            <person name="Beede B."/>
            <person name="Kafkas S."/>
            <person name="Golino D."/>
            <person name="Preece J."/>
            <person name="Michelmore R."/>
        </authorList>
    </citation>
    <scope>NUCLEOTIDE SEQUENCE [LARGE SCALE GENOMIC DNA]</scope>
</reference>
<name>A0ACC0ZCF5_9ROSI</name>
<dbReference type="Proteomes" id="UP001163603">
    <property type="component" value="Chromosome 2"/>
</dbReference>
<organism evidence="1 2">
    <name type="scientific">Pistacia integerrima</name>
    <dbReference type="NCBI Taxonomy" id="434235"/>
    <lineage>
        <taxon>Eukaryota</taxon>
        <taxon>Viridiplantae</taxon>
        <taxon>Streptophyta</taxon>
        <taxon>Embryophyta</taxon>
        <taxon>Tracheophyta</taxon>
        <taxon>Spermatophyta</taxon>
        <taxon>Magnoliopsida</taxon>
        <taxon>eudicotyledons</taxon>
        <taxon>Gunneridae</taxon>
        <taxon>Pentapetalae</taxon>
        <taxon>rosids</taxon>
        <taxon>malvids</taxon>
        <taxon>Sapindales</taxon>
        <taxon>Anacardiaceae</taxon>
        <taxon>Pistacia</taxon>
    </lineage>
</organism>
<accession>A0ACC0ZCF5</accession>
<proteinExistence type="predicted"/>